<comment type="subcellular location">
    <subcellularLocation>
        <location evidence="1">Cell membrane</location>
        <topology evidence="1">Peripheral membrane protein</topology>
    </subcellularLocation>
</comment>
<protein>
    <submittedName>
        <fullName evidence="10">ABC transporter ATP-binding protein</fullName>
    </submittedName>
</protein>
<evidence type="ECO:0000256" key="3">
    <source>
        <dbReference type="ARBA" id="ARBA00022475"/>
    </source>
</evidence>
<dbReference type="PANTHER" id="PTHR43790:SF9">
    <property type="entry name" value="GALACTOFURANOSE TRANSPORTER ATP-BINDING PROTEIN YTFR"/>
    <property type="match status" value="1"/>
</dbReference>
<dbReference type="InterPro" id="IPR003593">
    <property type="entry name" value="AAA+_ATPase"/>
</dbReference>
<dbReference type="KEGG" id="kphy:AOZ06_44085"/>
<evidence type="ECO:0000256" key="1">
    <source>
        <dbReference type="ARBA" id="ARBA00004202"/>
    </source>
</evidence>
<dbReference type="GO" id="GO:0005886">
    <property type="term" value="C:plasma membrane"/>
    <property type="evidence" value="ECO:0007669"/>
    <property type="project" value="UniProtKB-SubCell"/>
</dbReference>
<dbReference type="GO" id="GO:0005524">
    <property type="term" value="F:ATP binding"/>
    <property type="evidence" value="ECO:0007669"/>
    <property type="project" value="UniProtKB-KW"/>
</dbReference>
<organism evidence="10 11">
    <name type="scientific">Kibdelosporangium phytohabitans</name>
    <dbReference type="NCBI Taxonomy" id="860235"/>
    <lineage>
        <taxon>Bacteria</taxon>
        <taxon>Bacillati</taxon>
        <taxon>Actinomycetota</taxon>
        <taxon>Actinomycetes</taxon>
        <taxon>Pseudonocardiales</taxon>
        <taxon>Pseudonocardiaceae</taxon>
        <taxon>Kibdelosporangium</taxon>
    </lineage>
</organism>
<keyword evidence="3" id="KW-1003">Cell membrane</keyword>
<dbReference type="PROSITE" id="PS50893">
    <property type="entry name" value="ABC_TRANSPORTER_2"/>
    <property type="match status" value="2"/>
</dbReference>
<proteinExistence type="predicted"/>
<evidence type="ECO:0000256" key="4">
    <source>
        <dbReference type="ARBA" id="ARBA00022737"/>
    </source>
</evidence>
<reference evidence="10 11" key="1">
    <citation type="submission" date="2015-07" db="EMBL/GenBank/DDBJ databases">
        <title>Genome sequencing of Kibdelosporangium phytohabitans.</title>
        <authorList>
            <person name="Qin S."/>
            <person name="Xing K."/>
        </authorList>
    </citation>
    <scope>NUCLEOTIDE SEQUENCE [LARGE SCALE GENOMIC DNA]</scope>
    <source>
        <strain evidence="10 11">KLBMP1111</strain>
    </source>
</reference>
<evidence type="ECO:0000256" key="2">
    <source>
        <dbReference type="ARBA" id="ARBA00022448"/>
    </source>
</evidence>
<dbReference type="EMBL" id="CP012752">
    <property type="protein sequence ID" value="ALG12914.1"/>
    <property type="molecule type" value="Genomic_DNA"/>
</dbReference>
<dbReference type="CDD" id="cd03215">
    <property type="entry name" value="ABC_Carb_Monos_II"/>
    <property type="match status" value="1"/>
</dbReference>
<keyword evidence="8" id="KW-0472">Membrane</keyword>
<evidence type="ECO:0000259" key="9">
    <source>
        <dbReference type="PROSITE" id="PS50893"/>
    </source>
</evidence>
<evidence type="ECO:0000256" key="7">
    <source>
        <dbReference type="ARBA" id="ARBA00022967"/>
    </source>
</evidence>
<keyword evidence="4" id="KW-0677">Repeat</keyword>
<evidence type="ECO:0000256" key="8">
    <source>
        <dbReference type="ARBA" id="ARBA00023136"/>
    </source>
</evidence>
<dbReference type="InterPro" id="IPR003439">
    <property type="entry name" value="ABC_transporter-like_ATP-bd"/>
</dbReference>
<dbReference type="InterPro" id="IPR027417">
    <property type="entry name" value="P-loop_NTPase"/>
</dbReference>
<dbReference type="OrthoDB" id="3651648at2"/>
<accession>A0A0N9IA42</accession>
<keyword evidence="6 10" id="KW-0067">ATP-binding</keyword>
<dbReference type="STRING" id="860235.AOZ06_44085"/>
<gene>
    <name evidence="10" type="ORF">AOZ06_44085</name>
</gene>
<dbReference type="SMART" id="SM00382">
    <property type="entry name" value="AAA"/>
    <property type="match status" value="2"/>
</dbReference>
<dbReference type="InterPro" id="IPR050107">
    <property type="entry name" value="ABC_carbohydrate_import_ATPase"/>
</dbReference>
<dbReference type="Pfam" id="PF00005">
    <property type="entry name" value="ABC_tran"/>
    <property type="match status" value="2"/>
</dbReference>
<dbReference type="PROSITE" id="PS00211">
    <property type="entry name" value="ABC_TRANSPORTER_1"/>
    <property type="match status" value="1"/>
</dbReference>
<evidence type="ECO:0000256" key="6">
    <source>
        <dbReference type="ARBA" id="ARBA00022840"/>
    </source>
</evidence>
<name>A0A0N9IA42_9PSEU</name>
<dbReference type="PANTHER" id="PTHR43790">
    <property type="entry name" value="CARBOHYDRATE TRANSPORT ATP-BINDING PROTEIN MG119-RELATED"/>
    <property type="match status" value="1"/>
</dbReference>
<dbReference type="SUPFAM" id="SSF52540">
    <property type="entry name" value="P-loop containing nucleoside triphosphate hydrolases"/>
    <property type="match status" value="2"/>
</dbReference>
<keyword evidence="2" id="KW-0813">Transport</keyword>
<sequence length="479" mass="51218">MTTTTDALLSLTGIRKHYGGVYALRGVDFEVRTGEVHGLVGANGAGKSTLIKIISGAEKPDDGTAHLNGTQLAEGDTVAALKAGIATVYQDPQLFGELTVAENVFVGRELRKHGRVDWPQQRRRAGQLLESLGLPPKLAARRIADLSVAEQQLVSVAKALAHEARVLILDEPSAILTDREIDTLFHAIRSLKERGVGVVYVSHRLDELAQITDRVTVLRDGNVVASHAAKDLTVRRIAELMVGHALDDDTAERAAPTGEPALVVADLRRRNRFTGVSFEVRPGEIVSLFGLVGSGTGSIARAVHGVEPADSGQVRKGQTAMLPGDRARQGVFATKSVGFNISIASLKGLWLKRKRERTTAEEFIRRMRIKTQGPSALVATLSGGNQQKVVLARQLVERPEVLILEEPTQGVDVGAKEEIHSLVGDIVGRGTAVLLVSSDLPEVMRLADRILVVRGGRITARFGKGAAQADVLAAAAGDE</sequence>
<dbReference type="CDD" id="cd03216">
    <property type="entry name" value="ABC_Carb_Monos_I"/>
    <property type="match status" value="1"/>
</dbReference>
<dbReference type="Gene3D" id="3.40.50.300">
    <property type="entry name" value="P-loop containing nucleotide triphosphate hydrolases"/>
    <property type="match status" value="2"/>
</dbReference>
<feature type="domain" description="ABC transporter" evidence="9">
    <location>
        <begin position="246"/>
        <end position="474"/>
    </location>
</feature>
<evidence type="ECO:0000313" key="10">
    <source>
        <dbReference type="EMBL" id="ALG12914.1"/>
    </source>
</evidence>
<keyword evidence="7" id="KW-1278">Translocase</keyword>
<keyword evidence="5" id="KW-0547">Nucleotide-binding</keyword>
<dbReference type="AlphaFoldDB" id="A0A0N9IA42"/>
<dbReference type="FunFam" id="3.40.50.300:FF:000127">
    <property type="entry name" value="Ribose import ATP-binding protein RbsA"/>
    <property type="match status" value="1"/>
</dbReference>
<keyword evidence="11" id="KW-1185">Reference proteome</keyword>
<evidence type="ECO:0000256" key="5">
    <source>
        <dbReference type="ARBA" id="ARBA00022741"/>
    </source>
</evidence>
<dbReference type="InterPro" id="IPR017871">
    <property type="entry name" value="ABC_transporter-like_CS"/>
</dbReference>
<dbReference type="Proteomes" id="UP000063699">
    <property type="component" value="Chromosome"/>
</dbReference>
<dbReference type="GO" id="GO:0016887">
    <property type="term" value="F:ATP hydrolysis activity"/>
    <property type="evidence" value="ECO:0007669"/>
    <property type="project" value="InterPro"/>
</dbReference>
<feature type="domain" description="ABC transporter" evidence="9">
    <location>
        <begin position="9"/>
        <end position="245"/>
    </location>
</feature>
<evidence type="ECO:0000313" key="11">
    <source>
        <dbReference type="Proteomes" id="UP000063699"/>
    </source>
</evidence>
<dbReference type="RefSeq" id="WP_054294805.1">
    <property type="nucleotide sequence ID" value="NZ_CP012752.1"/>
</dbReference>